<gene>
    <name evidence="1" type="ORF">FIE12Z_12908</name>
</gene>
<reference evidence="1 2" key="1">
    <citation type="journal article" date="2018" name="PLoS Pathog.">
        <title>Evolution of structural diversity of trichothecenes, a family of toxins produced by plant pathogenic and entomopathogenic fungi.</title>
        <authorList>
            <person name="Proctor R.H."/>
            <person name="McCormick S.P."/>
            <person name="Kim H.S."/>
            <person name="Cardoza R.E."/>
            <person name="Stanley A.M."/>
            <person name="Lindo L."/>
            <person name="Kelly A."/>
            <person name="Brown D.W."/>
            <person name="Lee T."/>
            <person name="Vaughan M.M."/>
            <person name="Alexander N.J."/>
            <person name="Busman M."/>
            <person name="Gutierrez S."/>
        </authorList>
    </citation>
    <scope>NUCLEOTIDE SEQUENCE [LARGE SCALE GENOMIC DNA]</scope>
    <source>
        <strain evidence="1 2">NRRL 13405</strain>
    </source>
</reference>
<name>A0A395M4S9_9HYPO</name>
<protein>
    <submittedName>
        <fullName evidence="1">Uncharacterized protein</fullName>
    </submittedName>
</protein>
<dbReference type="EMBL" id="PXXK01000792">
    <property type="protein sequence ID" value="RFN41884.1"/>
    <property type="molecule type" value="Genomic_DNA"/>
</dbReference>
<dbReference type="AlphaFoldDB" id="A0A395M4S9"/>
<evidence type="ECO:0000313" key="1">
    <source>
        <dbReference type="EMBL" id="RFN41884.1"/>
    </source>
</evidence>
<comment type="caution">
    <text evidence="1">The sequence shown here is derived from an EMBL/GenBank/DDBJ whole genome shotgun (WGS) entry which is preliminary data.</text>
</comment>
<evidence type="ECO:0000313" key="2">
    <source>
        <dbReference type="Proteomes" id="UP000265631"/>
    </source>
</evidence>
<dbReference type="Proteomes" id="UP000265631">
    <property type="component" value="Unassembled WGS sequence"/>
</dbReference>
<sequence>MAGSSQGDCWDEPNQARYERCNPGGSCSLIPVPARPMALFFLDYLASIPADETRTSSQKTELGKRRCAVKCALKGCADGTFPTAGDPRLA</sequence>
<accession>A0A395M4S9</accession>
<organism evidence="1 2">
    <name type="scientific">Fusarium flagelliforme</name>
    <dbReference type="NCBI Taxonomy" id="2675880"/>
    <lineage>
        <taxon>Eukaryota</taxon>
        <taxon>Fungi</taxon>
        <taxon>Dikarya</taxon>
        <taxon>Ascomycota</taxon>
        <taxon>Pezizomycotina</taxon>
        <taxon>Sordariomycetes</taxon>
        <taxon>Hypocreomycetidae</taxon>
        <taxon>Hypocreales</taxon>
        <taxon>Nectriaceae</taxon>
        <taxon>Fusarium</taxon>
        <taxon>Fusarium incarnatum-equiseti species complex</taxon>
    </lineage>
</organism>
<keyword evidence="2" id="KW-1185">Reference proteome</keyword>
<proteinExistence type="predicted"/>